<protein>
    <recommendedName>
        <fullName evidence="4">Secreted protein</fullName>
    </recommendedName>
</protein>
<dbReference type="EMBL" id="JADGJD010001641">
    <property type="protein sequence ID" value="KAJ3039364.1"/>
    <property type="molecule type" value="Genomic_DNA"/>
</dbReference>
<keyword evidence="3" id="KW-1185">Reference proteome</keyword>
<keyword evidence="1" id="KW-0732">Signal</keyword>
<gene>
    <name evidence="2" type="ORF">HK097_002856</name>
</gene>
<feature type="signal peptide" evidence="1">
    <location>
        <begin position="1"/>
        <end position="20"/>
    </location>
</feature>
<name>A0AAD5X0E5_9FUNG</name>
<reference evidence="2" key="1">
    <citation type="submission" date="2020-05" db="EMBL/GenBank/DDBJ databases">
        <title>Phylogenomic resolution of chytrid fungi.</title>
        <authorList>
            <person name="Stajich J.E."/>
            <person name="Amses K."/>
            <person name="Simmons R."/>
            <person name="Seto K."/>
            <person name="Myers J."/>
            <person name="Bonds A."/>
            <person name="Quandt C.A."/>
            <person name="Barry K."/>
            <person name="Liu P."/>
            <person name="Grigoriev I."/>
            <person name="Longcore J.E."/>
            <person name="James T.Y."/>
        </authorList>
    </citation>
    <scope>NUCLEOTIDE SEQUENCE</scope>
    <source>
        <strain evidence="2">JEL0318</strain>
    </source>
</reference>
<evidence type="ECO:0000313" key="3">
    <source>
        <dbReference type="Proteomes" id="UP001212841"/>
    </source>
</evidence>
<evidence type="ECO:0000313" key="2">
    <source>
        <dbReference type="EMBL" id="KAJ3039364.1"/>
    </source>
</evidence>
<dbReference type="Proteomes" id="UP001212841">
    <property type="component" value="Unassembled WGS sequence"/>
</dbReference>
<dbReference type="AlphaFoldDB" id="A0AAD5X0E5"/>
<comment type="caution">
    <text evidence="2">The sequence shown here is derived from an EMBL/GenBank/DDBJ whole genome shotgun (WGS) entry which is preliminary data.</text>
</comment>
<proteinExistence type="predicted"/>
<accession>A0AAD5X0E5</accession>
<organism evidence="2 3">
    <name type="scientific">Rhizophlyctis rosea</name>
    <dbReference type="NCBI Taxonomy" id="64517"/>
    <lineage>
        <taxon>Eukaryota</taxon>
        <taxon>Fungi</taxon>
        <taxon>Fungi incertae sedis</taxon>
        <taxon>Chytridiomycota</taxon>
        <taxon>Chytridiomycota incertae sedis</taxon>
        <taxon>Chytridiomycetes</taxon>
        <taxon>Rhizophlyctidales</taxon>
        <taxon>Rhizophlyctidaceae</taxon>
        <taxon>Rhizophlyctis</taxon>
    </lineage>
</organism>
<sequence length="121" mass="12552">MQIKSTIALAFTALVSLVQAQKPTTCSIDISVLGIVIAPQAGNVETGSGCKYTCKIPKSNQIIPLPAATQLCCETPVLNIGLPPLSQLRKDYPISGAAADVLALLINEDTALSGEATVKCK</sequence>
<evidence type="ECO:0008006" key="4">
    <source>
        <dbReference type="Google" id="ProtNLM"/>
    </source>
</evidence>
<evidence type="ECO:0000256" key="1">
    <source>
        <dbReference type="SAM" id="SignalP"/>
    </source>
</evidence>
<feature type="chain" id="PRO_5041955590" description="Secreted protein" evidence="1">
    <location>
        <begin position="21"/>
        <end position="121"/>
    </location>
</feature>